<evidence type="ECO:0000313" key="2">
    <source>
        <dbReference type="EMBL" id="KXZ41878.1"/>
    </source>
</evidence>
<evidence type="ECO:0000313" key="3">
    <source>
        <dbReference type="Proteomes" id="UP000075714"/>
    </source>
</evidence>
<dbReference type="InterPro" id="IPR010357">
    <property type="entry name" value="TXNDC17_dom"/>
</dbReference>
<gene>
    <name evidence="2" type="ORF">GPECTOR_254g638</name>
</gene>
<dbReference type="AlphaFoldDB" id="A0A150FWC6"/>
<reference evidence="3" key="1">
    <citation type="journal article" date="2016" name="Nat. Commun.">
        <title>The Gonium pectorale genome demonstrates co-option of cell cycle regulation during the evolution of multicellularity.</title>
        <authorList>
            <person name="Hanschen E.R."/>
            <person name="Marriage T.N."/>
            <person name="Ferris P.J."/>
            <person name="Hamaji T."/>
            <person name="Toyoda A."/>
            <person name="Fujiyama A."/>
            <person name="Neme R."/>
            <person name="Noguchi H."/>
            <person name="Minakuchi Y."/>
            <person name="Suzuki M."/>
            <person name="Kawai-Toyooka H."/>
            <person name="Smith D.R."/>
            <person name="Sparks H."/>
            <person name="Anderson J."/>
            <person name="Bakaric R."/>
            <person name="Luria V."/>
            <person name="Karger A."/>
            <person name="Kirschner M.W."/>
            <person name="Durand P.M."/>
            <person name="Michod R.E."/>
            <person name="Nozaki H."/>
            <person name="Olson B.J."/>
        </authorList>
    </citation>
    <scope>NUCLEOTIDE SEQUENCE [LARGE SCALE GENOMIC DNA]</scope>
    <source>
        <strain evidence="3">NIES-2863</strain>
    </source>
</reference>
<feature type="domain" description="Thioredoxin" evidence="1">
    <location>
        <begin position="13"/>
        <end position="52"/>
    </location>
</feature>
<protein>
    <recommendedName>
        <fullName evidence="1">Thioredoxin domain-containing protein</fullName>
    </recommendedName>
</protein>
<dbReference type="STRING" id="33097.A0A150FWC6"/>
<dbReference type="OrthoDB" id="78947at2759"/>
<keyword evidence="3" id="KW-1185">Reference proteome</keyword>
<accession>A0A150FWC6</accession>
<dbReference type="Pfam" id="PF06110">
    <property type="entry name" value="TXD17-like_Trx"/>
    <property type="match status" value="1"/>
</dbReference>
<comment type="caution">
    <text evidence="2">The sequence shown here is derived from an EMBL/GenBank/DDBJ whole genome shotgun (WGS) entry which is preliminary data.</text>
</comment>
<name>A0A150FWC6_GONPE</name>
<dbReference type="Proteomes" id="UP000075714">
    <property type="component" value="Unassembled WGS sequence"/>
</dbReference>
<evidence type="ECO:0000259" key="1">
    <source>
        <dbReference type="Pfam" id="PF06110"/>
    </source>
</evidence>
<dbReference type="Gene3D" id="3.40.30.10">
    <property type="entry name" value="Glutaredoxin"/>
    <property type="match status" value="1"/>
</dbReference>
<proteinExistence type="predicted"/>
<dbReference type="EMBL" id="LSYV01000253">
    <property type="protein sequence ID" value="KXZ41878.1"/>
    <property type="molecule type" value="Genomic_DNA"/>
</dbReference>
<sequence length="108" mass="11863">MPIIRQVVLNAGGSLLEVSVGDRSDWANRQHPVRVDPQCPVHFVPTLYFWTTEGCGSSIANPLNSDETEESLRLMVAKFVKQTAAGKRYVDRVTREIIESGGKGCGDC</sequence>
<organism evidence="2 3">
    <name type="scientific">Gonium pectorale</name>
    <name type="common">Green alga</name>
    <dbReference type="NCBI Taxonomy" id="33097"/>
    <lineage>
        <taxon>Eukaryota</taxon>
        <taxon>Viridiplantae</taxon>
        <taxon>Chlorophyta</taxon>
        <taxon>core chlorophytes</taxon>
        <taxon>Chlorophyceae</taxon>
        <taxon>CS clade</taxon>
        <taxon>Chlamydomonadales</taxon>
        <taxon>Volvocaceae</taxon>
        <taxon>Gonium</taxon>
    </lineage>
</organism>